<comment type="function">
    <text evidence="12">Catalyzes the formation of phosphatidylethanolamine (PtdEtn) from phosphatidylserine (PtdSer). Plays a central role in phospholipid metabolism and in the interorganelle trafficking of phosphatidylserine. May be involved in lipid droplet biogenesis at the endoplasmic reticulum membrane.</text>
</comment>
<dbReference type="NCBIfam" id="TIGR00163">
    <property type="entry name" value="PS_decarb"/>
    <property type="match status" value="1"/>
</dbReference>
<dbReference type="InterPro" id="IPR033177">
    <property type="entry name" value="PSD-B"/>
</dbReference>
<evidence type="ECO:0000256" key="9">
    <source>
        <dbReference type="ARBA" id="ARBA00023264"/>
    </source>
</evidence>
<proteinExistence type="predicted"/>
<comment type="pathway">
    <text evidence="2">Lipid metabolism.</text>
</comment>
<evidence type="ECO:0000256" key="6">
    <source>
        <dbReference type="ARBA" id="ARBA00023098"/>
    </source>
</evidence>
<dbReference type="GO" id="GO:0004609">
    <property type="term" value="F:phosphatidylserine decarboxylase activity"/>
    <property type="evidence" value="ECO:0007669"/>
    <property type="project" value="UniProtKB-EC"/>
</dbReference>
<evidence type="ECO:0000256" key="11">
    <source>
        <dbReference type="ARBA" id="ARBA00024326"/>
    </source>
</evidence>
<comment type="pathway">
    <text evidence="11">Phospholipid metabolism; phosphatidylethanolamine biosynthesis.</text>
</comment>
<dbReference type="EMBL" id="JAODUO010000926">
    <property type="protein sequence ID" value="KAK2172811.1"/>
    <property type="molecule type" value="Genomic_DNA"/>
</dbReference>
<keyword evidence="13" id="KW-0812">Transmembrane</keyword>
<dbReference type="AlphaFoldDB" id="A0AAD9NLL5"/>
<keyword evidence="9" id="KW-1208">Phospholipid metabolism</keyword>
<feature type="transmembrane region" description="Helical" evidence="13">
    <location>
        <begin position="12"/>
        <end position="31"/>
    </location>
</feature>
<evidence type="ECO:0000256" key="3">
    <source>
        <dbReference type="ARBA" id="ARBA00012243"/>
    </source>
</evidence>
<evidence type="ECO:0000256" key="4">
    <source>
        <dbReference type="ARBA" id="ARBA00022516"/>
    </source>
</evidence>
<keyword evidence="13" id="KW-0472">Membrane</keyword>
<evidence type="ECO:0000256" key="8">
    <source>
        <dbReference type="ARBA" id="ARBA00023239"/>
    </source>
</evidence>
<keyword evidence="13" id="KW-1133">Transmembrane helix</keyword>
<dbReference type="Pfam" id="PF02666">
    <property type="entry name" value="PS_Dcarbxylase"/>
    <property type="match status" value="1"/>
</dbReference>
<evidence type="ECO:0000256" key="2">
    <source>
        <dbReference type="ARBA" id="ARBA00005189"/>
    </source>
</evidence>
<organism evidence="14 15">
    <name type="scientific">Ridgeia piscesae</name>
    <name type="common">Tubeworm</name>
    <dbReference type="NCBI Taxonomy" id="27915"/>
    <lineage>
        <taxon>Eukaryota</taxon>
        <taxon>Metazoa</taxon>
        <taxon>Spiralia</taxon>
        <taxon>Lophotrochozoa</taxon>
        <taxon>Annelida</taxon>
        <taxon>Polychaeta</taxon>
        <taxon>Sedentaria</taxon>
        <taxon>Canalipalpata</taxon>
        <taxon>Sabellida</taxon>
        <taxon>Siboglinidae</taxon>
        <taxon>Ridgeia</taxon>
    </lineage>
</organism>
<keyword evidence="10" id="KW-0670">Pyruvate</keyword>
<reference evidence="14" key="1">
    <citation type="journal article" date="2023" name="Mol. Biol. Evol.">
        <title>Third-Generation Sequencing Reveals the Adaptive Role of the Epigenome in Three Deep-Sea Polychaetes.</title>
        <authorList>
            <person name="Perez M."/>
            <person name="Aroh O."/>
            <person name="Sun Y."/>
            <person name="Lan Y."/>
            <person name="Juniper S.K."/>
            <person name="Young C.R."/>
            <person name="Angers B."/>
            <person name="Qian P.Y."/>
        </authorList>
    </citation>
    <scope>NUCLEOTIDE SEQUENCE</scope>
    <source>
        <strain evidence="14">R07B-5</strain>
    </source>
</reference>
<name>A0AAD9NLL5_RIDPI</name>
<evidence type="ECO:0000256" key="10">
    <source>
        <dbReference type="ARBA" id="ARBA00023317"/>
    </source>
</evidence>
<gene>
    <name evidence="14" type="ORF">NP493_926g01047</name>
</gene>
<keyword evidence="15" id="KW-1185">Reference proteome</keyword>
<keyword evidence="8" id="KW-0456">Lyase</keyword>
<evidence type="ECO:0000256" key="13">
    <source>
        <dbReference type="SAM" id="Phobius"/>
    </source>
</evidence>
<dbReference type="PANTHER" id="PTHR10067:SF6">
    <property type="entry name" value="PHOSPHATIDYLSERINE DECARBOXYLASE PROENZYME, MITOCHONDRIAL"/>
    <property type="match status" value="1"/>
</dbReference>
<dbReference type="GO" id="GO:0005739">
    <property type="term" value="C:mitochondrion"/>
    <property type="evidence" value="ECO:0007669"/>
    <property type="project" value="TreeGrafter"/>
</dbReference>
<evidence type="ECO:0000256" key="1">
    <source>
        <dbReference type="ARBA" id="ARBA00001928"/>
    </source>
</evidence>
<dbReference type="EC" id="4.1.1.65" evidence="3"/>
<evidence type="ECO:0000256" key="5">
    <source>
        <dbReference type="ARBA" id="ARBA00022793"/>
    </source>
</evidence>
<dbReference type="InterPro" id="IPR003817">
    <property type="entry name" value="PS_Dcarbxylase"/>
</dbReference>
<comment type="caution">
    <text evidence="14">The sequence shown here is derived from an EMBL/GenBank/DDBJ whole genome shotgun (WGS) entry which is preliminary data.</text>
</comment>
<keyword evidence="6" id="KW-0443">Lipid metabolism</keyword>
<evidence type="ECO:0000313" key="14">
    <source>
        <dbReference type="EMBL" id="KAK2172811.1"/>
    </source>
</evidence>
<comment type="cofactor">
    <cofactor evidence="1">
        <name>pyruvate</name>
        <dbReference type="ChEBI" id="CHEBI:15361"/>
    </cofactor>
</comment>
<keyword evidence="7" id="KW-0594">Phospholipid biosynthesis</keyword>
<dbReference type="GO" id="GO:0006646">
    <property type="term" value="P:phosphatidylethanolamine biosynthetic process"/>
    <property type="evidence" value="ECO:0007669"/>
    <property type="project" value="TreeGrafter"/>
</dbReference>
<dbReference type="Proteomes" id="UP001209878">
    <property type="component" value="Unassembled WGS sequence"/>
</dbReference>
<keyword evidence="4" id="KW-0444">Lipid biosynthesis</keyword>
<accession>A0AAD9NLL5</accession>
<evidence type="ECO:0000313" key="15">
    <source>
        <dbReference type="Proteomes" id="UP001209878"/>
    </source>
</evidence>
<protein>
    <recommendedName>
        <fullName evidence="3">phosphatidylserine decarboxylase</fullName>
        <ecNumber evidence="3">4.1.1.65</ecNumber>
    </recommendedName>
</protein>
<evidence type="ECO:0000256" key="12">
    <source>
        <dbReference type="ARBA" id="ARBA00045136"/>
    </source>
</evidence>
<dbReference type="PANTHER" id="PTHR10067">
    <property type="entry name" value="PHOSPHATIDYLSERINE DECARBOXYLASE"/>
    <property type="match status" value="1"/>
</dbReference>
<keyword evidence="5" id="KW-0210">Decarboxylase</keyword>
<sequence length="377" mass="43038">MMTDEAVQIHTVWKILLAIQLVISTLAWALYRQLPLKVVSRCWGWVSQIELPTSLRPTLIGFYVWLFRCRIDEAAVTNLKEYRSLSDFFRRELKPGVRPIDEGYILTSPCDGRILHVGEVMDGMLEQVKGVTYTLSDFFGPPGSDICRNLAQRLQGRSGKREDEPSTSLPEDEYMRALMHQCENRLFFCTIYLGPGDYHRFHAPTDWTVHSRRYFPGNLFSVNPSIAKRLRGLFSMNERAVYFGKWRHGFFSLAAVGATNVGSINVYCDQDLVTNRRHTPKTDGNYHCYDFTHIDNNNDDLPLDDAYDRDDVLLQKGNGGGVNIEKGEMIGDFNFGSTIVLVFEAPRNFSFSFQPGDRVQYGQGLGSGHIDYCDHIM</sequence>
<evidence type="ECO:0000256" key="7">
    <source>
        <dbReference type="ARBA" id="ARBA00023209"/>
    </source>
</evidence>